<dbReference type="Pfam" id="PF03061">
    <property type="entry name" value="4HBT"/>
    <property type="match status" value="1"/>
</dbReference>
<gene>
    <name evidence="6" type="ORF">I8J29_17555</name>
</gene>
<feature type="domain" description="HotDog ACOT-type" evidence="5">
    <location>
        <begin position="9"/>
        <end position="121"/>
    </location>
</feature>
<dbReference type="InterPro" id="IPR029069">
    <property type="entry name" value="HotDog_dom_sf"/>
</dbReference>
<reference evidence="6 7" key="1">
    <citation type="submission" date="2021-03" db="EMBL/GenBank/DDBJ databases">
        <title>Paenibacillus artemisicola MWE-103 whole genome sequence.</title>
        <authorList>
            <person name="Ham Y.J."/>
        </authorList>
    </citation>
    <scope>NUCLEOTIDE SEQUENCE [LARGE SCALE GENOMIC DNA]</scope>
    <source>
        <strain evidence="6 7">MWE-103</strain>
    </source>
</reference>
<dbReference type="PANTHER" id="PTHR11049:SF24">
    <property type="entry name" value="CYTOSOLIC ACYL COENZYME A THIOESTER HYDROLASE"/>
    <property type="match status" value="1"/>
</dbReference>
<keyword evidence="7" id="KW-1185">Reference proteome</keyword>
<sequence length="162" mass="18237">MTTNAKSTRESRSTMMQLIFPLDANYHGTMFGGKVMEYMDKIAAIAAMRHARGPVVTASTDSLDFVAPIRVGDMIDVEAFVAWTHRSSMEVYVKVETENVYTGERKTAVTAFFTFVALDDAGKPKPVPAIVPETDEEADLHRTAPDRYELRMQRKRDRSDIK</sequence>
<dbReference type="RefSeq" id="WP_208848830.1">
    <property type="nucleotide sequence ID" value="NZ_JAGGDJ010000014.1"/>
</dbReference>
<dbReference type="PROSITE" id="PS51770">
    <property type="entry name" value="HOTDOG_ACOT"/>
    <property type="match status" value="1"/>
</dbReference>
<name>A0ABS3WCI7_9BACL</name>
<evidence type="ECO:0000256" key="1">
    <source>
        <dbReference type="ARBA" id="ARBA00010458"/>
    </source>
</evidence>
<evidence type="ECO:0000256" key="3">
    <source>
        <dbReference type="PROSITE-ProRule" id="PRU01106"/>
    </source>
</evidence>
<dbReference type="InterPro" id="IPR006683">
    <property type="entry name" value="Thioestr_dom"/>
</dbReference>
<evidence type="ECO:0000256" key="2">
    <source>
        <dbReference type="ARBA" id="ARBA00022801"/>
    </source>
</evidence>
<evidence type="ECO:0000259" key="5">
    <source>
        <dbReference type="PROSITE" id="PS51770"/>
    </source>
</evidence>
<keyword evidence="2 3" id="KW-0378">Hydrolase</keyword>
<feature type="compositionally biased region" description="Basic and acidic residues" evidence="4">
    <location>
        <begin position="139"/>
        <end position="162"/>
    </location>
</feature>
<proteinExistence type="inferred from homology"/>
<dbReference type="EMBL" id="JAGGDJ010000014">
    <property type="protein sequence ID" value="MBO7746018.1"/>
    <property type="molecule type" value="Genomic_DNA"/>
</dbReference>
<organism evidence="6 7">
    <name type="scientific">Paenibacillus artemisiicola</name>
    <dbReference type="NCBI Taxonomy" id="1172618"/>
    <lineage>
        <taxon>Bacteria</taxon>
        <taxon>Bacillati</taxon>
        <taxon>Bacillota</taxon>
        <taxon>Bacilli</taxon>
        <taxon>Bacillales</taxon>
        <taxon>Paenibacillaceae</taxon>
        <taxon>Paenibacillus</taxon>
    </lineage>
</organism>
<evidence type="ECO:0000313" key="6">
    <source>
        <dbReference type="EMBL" id="MBO7746018.1"/>
    </source>
</evidence>
<dbReference type="InterPro" id="IPR033120">
    <property type="entry name" value="HOTDOG_ACOT"/>
</dbReference>
<evidence type="ECO:0000313" key="7">
    <source>
        <dbReference type="Proteomes" id="UP000670947"/>
    </source>
</evidence>
<comment type="caution">
    <text evidence="6">The sequence shown here is derived from an EMBL/GenBank/DDBJ whole genome shotgun (WGS) entry which is preliminary data.</text>
</comment>
<evidence type="ECO:0000256" key="4">
    <source>
        <dbReference type="SAM" id="MobiDB-lite"/>
    </source>
</evidence>
<dbReference type="SUPFAM" id="SSF54637">
    <property type="entry name" value="Thioesterase/thiol ester dehydrase-isomerase"/>
    <property type="match status" value="1"/>
</dbReference>
<protein>
    <submittedName>
        <fullName evidence="6">Acyl-CoA thioesterase</fullName>
    </submittedName>
</protein>
<dbReference type="PANTHER" id="PTHR11049">
    <property type="entry name" value="ACYL COENZYME A THIOESTER HYDROLASE"/>
    <property type="match status" value="1"/>
</dbReference>
<feature type="region of interest" description="Disordered" evidence="4">
    <location>
        <begin position="127"/>
        <end position="162"/>
    </location>
</feature>
<dbReference type="InterPro" id="IPR040170">
    <property type="entry name" value="Cytosol_ACT"/>
</dbReference>
<dbReference type="Proteomes" id="UP000670947">
    <property type="component" value="Unassembled WGS sequence"/>
</dbReference>
<dbReference type="CDD" id="cd03442">
    <property type="entry name" value="BFIT_BACH"/>
    <property type="match status" value="1"/>
</dbReference>
<comment type="similarity">
    <text evidence="1">Belongs to the acyl coenzyme A hydrolase family.</text>
</comment>
<accession>A0ABS3WCI7</accession>
<dbReference type="Gene3D" id="3.10.129.10">
    <property type="entry name" value="Hotdog Thioesterase"/>
    <property type="match status" value="1"/>
</dbReference>